<proteinExistence type="predicted"/>
<evidence type="ECO:0000313" key="3">
    <source>
        <dbReference type="Proteomes" id="UP000479526"/>
    </source>
</evidence>
<keyword evidence="1" id="KW-0812">Transmembrane</keyword>
<dbReference type="EMBL" id="WXEW01000011">
    <property type="protein sequence ID" value="NAS26734.1"/>
    <property type="molecule type" value="Genomic_DNA"/>
</dbReference>
<organism evidence="2 3">
    <name type="scientific">Herbidospora solisilvae</name>
    <dbReference type="NCBI Taxonomy" id="2696284"/>
    <lineage>
        <taxon>Bacteria</taxon>
        <taxon>Bacillati</taxon>
        <taxon>Actinomycetota</taxon>
        <taxon>Actinomycetes</taxon>
        <taxon>Streptosporangiales</taxon>
        <taxon>Streptosporangiaceae</taxon>
        <taxon>Herbidospora</taxon>
    </lineage>
</organism>
<evidence type="ECO:0000256" key="1">
    <source>
        <dbReference type="SAM" id="Phobius"/>
    </source>
</evidence>
<dbReference type="RefSeq" id="WP_161483694.1">
    <property type="nucleotide sequence ID" value="NZ_WXEW01000011.1"/>
</dbReference>
<keyword evidence="1" id="KW-1133">Transmembrane helix</keyword>
<dbReference type="Pfam" id="PF14030">
    <property type="entry name" value="DUF4245"/>
    <property type="match status" value="1"/>
</dbReference>
<accession>A0A7C9N6W6</accession>
<comment type="caution">
    <text evidence="2">The sequence shown here is derived from an EMBL/GenBank/DDBJ whole genome shotgun (WGS) entry which is preliminary data.</text>
</comment>
<keyword evidence="1" id="KW-0472">Membrane</keyword>
<protein>
    <submittedName>
        <fullName evidence="2">DUF4245 family protein</fullName>
    </submittedName>
</protein>
<name>A0A7C9N6W6_9ACTN</name>
<feature type="transmembrane region" description="Helical" evidence="1">
    <location>
        <begin position="7"/>
        <end position="27"/>
    </location>
</feature>
<gene>
    <name evidence="2" type="ORF">GT755_34310</name>
</gene>
<keyword evidence="3" id="KW-1185">Reference proteome</keyword>
<dbReference type="Proteomes" id="UP000479526">
    <property type="component" value="Unassembled WGS sequence"/>
</dbReference>
<evidence type="ECO:0000313" key="2">
    <source>
        <dbReference type="EMBL" id="NAS26734.1"/>
    </source>
</evidence>
<dbReference type="InterPro" id="IPR025339">
    <property type="entry name" value="DUF4245"/>
</dbReference>
<reference evidence="2 3" key="1">
    <citation type="submission" date="2020-01" db="EMBL/GenBank/DDBJ databases">
        <title>Herbidospora sp. NEAU-GS84 nov., a novel actinomycete isolated from soil.</title>
        <authorList>
            <person name="Han L."/>
        </authorList>
    </citation>
    <scope>NUCLEOTIDE SEQUENCE [LARGE SCALE GENOMIC DNA]</scope>
    <source>
        <strain evidence="2 3">NEAU-GS84</strain>
    </source>
</reference>
<dbReference type="AlphaFoldDB" id="A0A7C9N6W6"/>
<sequence>MRRFTQGLYGYVFALLVCFAGVGLFLLTTPQGRTEHIPRVDFTIDAKNAAGAAEFPVAVPQPVQPDWVPTSSRLTDEGGVVTWRLGFATAKRMHAMLAQSNEQPAAGFASRLANTETSIGTEVIKGATWEKRFREDKNQRSLVRVADGHTVVVTGSADWPELNALAASLVERDV</sequence>